<dbReference type="EMBL" id="JADKGY010000001">
    <property type="protein sequence ID" value="MBK9981599.1"/>
    <property type="molecule type" value="Genomic_DNA"/>
</dbReference>
<proteinExistence type="predicted"/>
<comment type="caution">
    <text evidence="1">The sequence shown here is derived from an EMBL/GenBank/DDBJ whole genome shotgun (WGS) entry which is preliminary data.</text>
</comment>
<sequence length="191" mass="22737">MIKKYVDQEIIEAFRSGGQARERVWYFINKEWRDQVISTIVSKGGTSSEALEAQQEIAVPFEWRVRRSDFILRNKLSTYFIKCVYYRWLGIKKMERDSKTEEFEDIHIAEFVESVEQEIVKKEKDNMLDDILSLLGDRCKKILLYYINRYTMVEVAENMGFASEHVAKNEKKKCKDKLSLLLRENPLYKNL</sequence>
<protein>
    <submittedName>
        <fullName evidence="1">Sigma-70 family RNA polymerase sigma factor</fullName>
    </submittedName>
</protein>
<gene>
    <name evidence="1" type="ORF">IPP15_04105</name>
</gene>
<dbReference type="Proteomes" id="UP000808337">
    <property type="component" value="Unassembled WGS sequence"/>
</dbReference>
<dbReference type="AlphaFoldDB" id="A0A9D7ST21"/>
<organism evidence="1 2">
    <name type="scientific">Candidatus Opimibacter skivensis</name>
    <dbReference type="NCBI Taxonomy" id="2982028"/>
    <lineage>
        <taxon>Bacteria</taxon>
        <taxon>Pseudomonadati</taxon>
        <taxon>Bacteroidota</taxon>
        <taxon>Saprospiria</taxon>
        <taxon>Saprospirales</taxon>
        <taxon>Saprospiraceae</taxon>
        <taxon>Candidatus Opimibacter</taxon>
    </lineage>
</organism>
<dbReference type="Gene3D" id="1.20.140.160">
    <property type="match status" value="1"/>
</dbReference>
<accession>A0A9D7ST21</accession>
<evidence type="ECO:0000313" key="2">
    <source>
        <dbReference type="Proteomes" id="UP000808337"/>
    </source>
</evidence>
<evidence type="ECO:0000313" key="1">
    <source>
        <dbReference type="EMBL" id="MBK9981599.1"/>
    </source>
</evidence>
<dbReference type="InterPro" id="IPR013324">
    <property type="entry name" value="RNA_pol_sigma_r3/r4-like"/>
</dbReference>
<name>A0A9D7ST21_9BACT</name>
<reference evidence="1 2" key="1">
    <citation type="submission" date="2020-10" db="EMBL/GenBank/DDBJ databases">
        <title>Connecting structure to function with the recovery of over 1000 high-quality activated sludge metagenome-assembled genomes encoding full-length rRNA genes using long-read sequencing.</title>
        <authorList>
            <person name="Singleton C.M."/>
            <person name="Petriglieri F."/>
            <person name="Kristensen J.M."/>
            <person name="Kirkegaard R.H."/>
            <person name="Michaelsen T.Y."/>
            <person name="Andersen M.H."/>
            <person name="Karst S.M."/>
            <person name="Dueholm M.S."/>
            <person name="Nielsen P.H."/>
            <person name="Albertsen M."/>
        </authorList>
    </citation>
    <scope>NUCLEOTIDE SEQUENCE [LARGE SCALE GENOMIC DNA]</scope>
    <source>
        <strain evidence="1">Ribe_18-Q3-R11-54_MAXAC.273</strain>
    </source>
</reference>
<dbReference type="SUPFAM" id="SSF88659">
    <property type="entry name" value="Sigma3 and sigma4 domains of RNA polymerase sigma factors"/>
    <property type="match status" value="1"/>
</dbReference>